<evidence type="ECO:0000313" key="2">
    <source>
        <dbReference type="Proteomes" id="UP000182121"/>
    </source>
</evidence>
<sequence length="108" mass="12237">MYGNEGESWVQVKPLNLNGLRLNNVGGEFKIAPYHSVPHGYASISYEGVLLFILDKVFEEHFVRKTVYDQYAKVGDTIKINANGNLGTYTIEHIKGNGYYVTLELEHE</sequence>
<evidence type="ECO:0000313" key="1">
    <source>
        <dbReference type="EMBL" id="SET72034.1"/>
    </source>
</evidence>
<dbReference type="EMBL" id="FOIO01000020">
    <property type="protein sequence ID" value="SET72034.1"/>
    <property type="molecule type" value="Genomic_DNA"/>
</dbReference>
<proteinExistence type="predicted"/>
<dbReference type="RefSeq" id="WP_074662655.1">
    <property type="nucleotide sequence ID" value="NZ_FOIO01000020.1"/>
</dbReference>
<accession>A0A1I0GPF1</accession>
<dbReference type="AlphaFoldDB" id="A0A1I0GPF1"/>
<reference evidence="1 2" key="1">
    <citation type="submission" date="2016-10" db="EMBL/GenBank/DDBJ databases">
        <authorList>
            <person name="Varghese N."/>
            <person name="Submissions S."/>
        </authorList>
    </citation>
    <scope>NUCLEOTIDE SEQUENCE [LARGE SCALE GENOMIC DNA]</scope>
    <source>
        <strain evidence="1 2">NLAE-zl-C196</strain>
    </source>
</reference>
<organism evidence="1 2">
    <name type="scientific">Enterocloster clostridioformis</name>
    <dbReference type="NCBI Taxonomy" id="1531"/>
    <lineage>
        <taxon>Bacteria</taxon>
        <taxon>Bacillati</taxon>
        <taxon>Bacillota</taxon>
        <taxon>Clostridia</taxon>
        <taxon>Lachnospirales</taxon>
        <taxon>Lachnospiraceae</taxon>
        <taxon>Enterocloster</taxon>
    </lineage>
</organism>
<name>A0A1I0GPF1_9FIRM</name>
<dbReference type="Proteomes" id="UP000182121">
    <property type="component" value="Unassembled WGS sequence"/>
</dbReference>
<comment type="caution">
    <text evidence="1">The sequence shown here is derived from an EMBL/GenBank/DDBJ whole genome shotgun (WGS) entry which is preliminary data.</text>
</comment>
<gene>
    <name evidence="1" type="ORF">SAMN05216521_102079</name>
</gene>
<protein>
    <submittedName>
        <fullName evidence="1">Uncharacterized protein</fullName>
    </submittedName>
</protein>